<gene>
    <name evidence="3" type="ORF">FSB_LOCUS35567</name>
</gene>
<protein>
    <recommendedName>
        <fullName evidence="4">DUF4283 domain-containing protein</fullName>
    </recommendedName>
</protein>
<evidence type="ECO:0000313" key="3">
    <source>
        <dbReference type="EMBL" id="SPD07685.1"/>
    </source>
</evidence>
<feature type="domain" description="Zinc knuckle CX2CX4HX4C" evidence="2">
    <location>
        <begin position="150"/>
        <end position="197"/>
    </location>
</feature>
<organism evidence="3">
    <name type="scientific">Fagus sylvatica</name>
    <name type="common">Beechnut</name>
    <dbReference type="NCBI Taxonomy" id="28930"/>
    <lineage>
        <taxon>Eukaryota</taxon>
        <taxon>Viridiplantae</taxon>
        <taxon>Streptophyta</taxon>
        <taxon>Embryophyta</taxon>
        <taxon>Tracheophyta</taxon>
        <taxon>Spermatophyta</taxon>
        <taxon>Magnoliopsida</taxon>
        <taxon>eudicotyledons</taxon>
        <taxon>Gunneridae</taxon>
        <taxon>Pentapetalae</taxon>
        <taxon>rosids</taxon>
        <taxon>fabids</taxon>
        <taxon>Fagales</taxon>
        <taxon>Fagaceae</taxon>
        <taxon>Fagus</taxon>
    </lineage>
</organism>
<dbReference type="InterPro" id="IPR025558">
    <property type="entry name" value="DUF4283"/>
</dbReference>
<evidence type="ECO:0000259" key="1">
    <source>
        <dbReference type="Pfam" id="PF14111"/>
    </source>
</evidence>
<sequence>MADLVSQLDPPKSYLAAKFLTRRALNVEAVARTLTPLWRTDHGFTIRDMNKNRLVFFFEDEADRERVMMGEHWAYDKHLIVFKCMEEEEAIEDVDFKMTSFWVQLYGLLVRRMNLEVATTLVSSMGKVDQIADGDNSVDCGQAMHIRVSVDITKPLCRGRKAKLEQGCETWISFKYERLPNYCYWCGLVSHSDKGCPLWLRNIENM</sequence>
<dbReference type="Pfam" id="PF14111">
    <property type="entry name" value="DUF4283"/>
    <property type="match status" value="1"/>
</dbReference>
<dbReference type="InterPro" id="IPR040256">
    <property type="entry name" value="At4g02000-like"/>
</dbReference>
<evidence type="ECO:0000259" key="2">
    <source>
        <dbReference type="Pfam" id="PF14392"/>
    </source>
</evidence>
<accession>A0A2N9H6Z8</accession>
<reference evidence="3" key="1">
    <citation type="submission" date="2018-02" db="EMBL/GenBank/DDBJ databases">
        <authorList>
            <person name="Cohen D.B."/>
            <person name="Kent A.D."/>
        </authorList>
    </citation>
    <scope>NUCLEOTIDE SEQUENCE</scope>
</reference>
<feature type="domain" description="DUF4283" evidence="1">
    <location>
        <begin position="12"/>
        <end position="90"/>
    </location>
</feature>
<dbReference type="Pfam" id="PF14392">
    <property type="entry name" value="zf-CCHC_4"/>
    <property type="match status" value="1"/>
</dbReference>
<name>A0A2N9H6Z8_FAGSY</name>
<evidence type="ECO:0008006" key="4">
    <source>
        <dbReference type="Google" id="ProtNLM"/>
    </source>
</evidence>
<dbReference type="PANTHER" id="PTHR31286">
    <property type="entry name" value="GLYCINE-RICH CELL WALL STRUCTURAL PROTEIN 1.8-LIKE"/>
    <property type="match status" value="1"/>
</dbReference>
<proteinExistence type="predicted"/>
<dbReference type="InterPro" id="IPR025836">
    <property type="entry name" value="Zn_knuckle_CX2CX4HX4C"/>
</dbReference>
<dbReference type="AlphaFoldDB" id="A0A2N9H6Z8"/>
<dbReference type="PANTHER" id="PTHR31286:SF167">
    <property type="entry name" value="OS09G0268800 PROTEIN"/>
    <property type="match status" value="1"/>
</dbReference>
<dbReference type="EMBL" id="OIVN01002946">
    <property type="protein sequence ID" value="SPD07685.1"/>
    <property type="molecule type" value="Genomic_DNA"/>
</dbReference>